<dbReference type="CDD" id="cd13954">
    <property type="entry name" value="7tmA_OR"/>
    <property type="match status" value="1"/>
</dbReference>
<keyword evidence="5" id="KW-0552">Olfaction</keyword>
<organism evidence="15 16">
    <name type="scientific">Hymenochirus boettgeri</name>
    <name type="common">Congo dwarf clawed frog</name>
    <dbReference type="NCBI Taxonomy" id="247094"/>
    <lineage>
        <taxon>Eukaryota</taxon>
        <taxon>Metazoa</taxon>
        <taxon>Chordata</taxon>
        <taxon>Craniata</taxon>
        <taxon>Vertebrata</taxon>
        <taxon>Euteleostomi</taxon>
        <taxon>Amphibia</taxon>
        <taxon>Batrachia</taxon>
        <taxon>Anura</taxon>
        <taxon>Pipoidea</taxon>
        <taxon>Pipidae</taxon>
        <taxon>Pipinae</taxon>
        <taxon>Hymenochirus</taxon>
    </lineage>
</organism>
<keyword evidence="4 13" id="KW-0812">Transmembrane</keyword>
<evidence type="ECO:0000259" key="14">
    <source>
        <dbReference type="PROSITE" id="PS50262"/>
    </source>
</evidence>
<dbReference type="GO" id="GO:0004984">
    <property type="term" value="F:olfactory receptor activity"/>
    <property type="evidence" value="ECO:0007669"/>
    <property type="project" value="InterPro"/>
</dbReference>
<keyword evidence="7" id="KW-0297">G-protein coupled receptor</keyword>
<dbReference type="Gene3D" id="1.20.1070.10">
    <property type="entry name" value="Rhodopsin 7-helix transmembrane proteins"/>
    <property type="match status" value="1"/>
</dbReference>
<evidence type="ECO:0000256" key="9">
    <source>
        <dbReference type="ARBA" id="ARBA00023157"/>
    </source>
</evidence>
<keyword evidence="11" id="KW-0325">Glycoprotein</keyword>
<evidence type="ECO:0000256" key="11">
    <source>
        <dbReference type="ARBA" id="ARBA00023180"/>
    </source>
</evidence>
<dbReference type="SUPFAM" id="SSF81321">
    <property type="entry name" value="Family A G protein-coupled receptor-like"/>
    <property type="match status" value="1"/>
</dbReference>
<dbReference type="PANTHER" id="PTHR24242:SF403">
    <property type="entry name" value="OLFACTORY RECEPTOR 5V1-LIKE"/>
    <property type="match status" value="1"/>
</dbReference>
<feature type="transmembrane region" description="Helical" evidence="13">
    <location>
        <begin position="25"/>
        <end position="48"/>
    </location>
</feature>
<dbReference type="FunFam" id="1.20.1070.10:FF:000010">
    <property type="entry name" value="Olfactory receptor"/>
    <property type="match status" value="1"/>
</dbReference>
<evidence type="ECO:0000256" key="13">
    <source>
        <dbReference type="SAM" id="Phobius"/>
    </source>
</evidence>
<keyword evidence="3" id="KW-0716">Sensory transduction</keyword>
<name>A0A8T2K2I4_9PIPI</name>
<evidence type="ECO:0000256" key="5">
    <source>
        <dbReference type="ARBA" id="ARBA00022725"/>
    </source>
</evidence>
<dbReference type="InterPro" id="IPR000276">
    <property type="entry name" value="GPCR_Rhodpsn"/>
</dbReference>
<comment type="caution">
    <text evidence="15">The sequence shown here is derived from an EMBL/GenBank/DDBJ whole genome shotgun (WGS) entry which is preliminary data.</text>
</comment>
<keyword evidence="16" id="KW-1185">Reference proteome</keyword>
<evidence type="ECO:0000256" key="1">
    <source>
        <dbReference type="ARBA" id="ARBA00004651"/>
    </source>
</evidence>
<dbReference type="GO" id="GO:0005886">
    <property type="term" value="C:plasma membrane"/>
    <property type="evidence" value="ECO:0007669"/>
    <property type="project" value="UniProtKB-SubCell"/>
</dbReference>
<feature type="transmembrane region" description="Helical" evidence="13">
    <location>
        <begin position="238"/>
        <end position="260"/>
    </location>
</feature>
<evidence type="ECO:0000256" key="4">
    <source>
        <dbReference type="ARBA" id="ARBA00022692"/>
    </source>
</evidence>
<sequence length="307" mass="34366">MESVNKTTVNEFILLAFSSFQQFQILIFITILLMYIISVSGNLAIIVLVKSTSTLHTPMYFFISVFAGLEISFMSVTVPKLLANLIMASRKITFTGCFVQMYIFNSLGVTECYLLSVMAVDRDLAINNPLRYNAIMSNAFCIELCVLSWIVSFMIVSVPTIVTIYAKFCGPNEIDHFVCDLAVVQNLSCSDPFISNVTTRIAAVFVSLIPFIIIVCCYVHIIISILKIKDKAGKNKAFSTCSSHLIAAGLFYVSVIIVYINPSGSRYDKFLALMYTVIIPMLNPFIYSLRNKDVKRVIRKSITCKVN</sequence>
<dbReference type="InterPro" id="IPR050939">
    <property type="entry name" value="Olfactory_GPCR1"/>
</dbReference>
<feature type="transmembrane region" description="Helical" evidence="13">
    <location>
        <begin position="102"/>
        <end position="120"/>
    </location>
</feature>
<feature type="domain" description="G-protein coupled receptors family 1 profile" evidence="14">
    <location>
        <begin position="41"/>
        <end position="287"/>
    </location>
</feature>
<keyword evidence="6 13" id="KW-1133">Transmembrane helix</keyword>
<comment type="subcellular location">
    <subcellularLocation>
        <location evidence="1">Cell membrane</location>
        <topology evidence="1">Multi-pass membrane protein</topology>
    </subcellularLocation>
</comment>
<dbReference type="PANTHER" id="PTHR24242">
    <property type="entry name" value="G-PROTEIN COUPLED RECEPTOR"/>
    <property type="match status" value="1"/>
</dbReference>
<feature type="transmembrane region" description="Helical" evidence="13">
    <location>
        <begin position="60"/>
        <end position="82"/>
    </location>
</feature>
<gene>
    <name evidence="15" type="ORF">GDO86_016467</name>
</gene>
<keyword evidence="2" id="KW-1003">Cell membrane</keyword>
<dbReference type="Pfam" id="PF13853">
    <property type="entry name" value="7tm_4"/>
    <property type="match status" value="1"/>
</dbReference>
<keyword evidence="12" id="KW-0807">Transducer</keyword>
<dbReference type="PROSITE" id="PS50262">
    <property type="entry name" value="G_PROTEIN_RECEP_F1_2"/>
    <property type="match status" value="1"/>
</dbReference>
<evidence type="ECO:0000256" key="10">
    <source>
        <dbReference type="ARBA" id="ARBA00023170"/>
    </source>
</evidence>
<evidence type="ECO:0000256" key="3">
    <source>
        <dbReference type="ARBA" id="ARBA00022606"/>
    </source>
</evidence>
<dbReference type="PRINTS" id="PR00237">
    <property type="entry name" value="GPCRRHODOPSN"/>
</dbReference>
<reference evidence="15" key="1">
    <citation type="thesis" date="2020" institute="ProQuest LLC" country="789 East Eisenhower Parkway, Ann Arbor, MI, USA">
        <title>Comparative Genomics and Chromosome Evolution.</title>
        <authorList>
            <person name="Mudd A.B."/>
        </authorList>
    </citation>
    <scope>NUCLEOTIDE SEQUENCE</scope>
    <source>
        <strain evidence="15">Female2</strain>
        <tissue evidence="15">Blood</tissue>
    </source>
</reference>
<keyword evidence="10" id="KW-0675">Receptor</keyword>
<dbReference type="Proteomes" id="UP000812440">
    <property type="component" value="Chromosome 8_10"/>
</dbReference>
<keyword evidence="9" id="KW-1015">Disulfide bond</keyword>
<dbReference type="AlphaFoldDB" id="A0A8T2K2I4"/>
<evidence type="ECO:0000256" key="2">
    <source>
        <dbReference type="ARBA" id="ARBA00022475"/>
    </source>
</evidence>
<dbReference type="InterPro" id="IPR000725">
    <property type="entry name" value="Olfact_rcpt"/>
</dbReference>
<feature type="transmembrane region" description="Helical" evidence="13">
    <location>
        <begin position="140"/>
        <end position="166"/>
    </location>
</feature>
<evidence type="ECO:0000313" key="16">
    <source>
        <dbReference type="Proteomes" id="UP000812440"/>
    </source>
</evidence>
<proteinExistence type="predicted"/>
<accession>A0A8T2K2I4</accession>
<dbReference type="EMBL" id="JAACNH010000003">
    <property type="protein sequence ID" value="KAG8449810.1"/>
    <property type="molecule type" value="Genomic_DNA"/>
</dbReference>
<dbReference type="InterPro" id="IPR017452">
    <property type="entry name" value="GPCR_Rhodpsn_7TM"/>
</dbReference>
<protein>
    <recommendedName>
        <fullName evidence="14">G-protein coupled receptors family 1 profile domain-containing protein</fullName>
    </recommendedName>
</protein>
<feature type="transmembrane region" description="Helical" evidence="13">
    <location>
        <begin position="201"/>
        <end position="226"/>
    </location>
</feature>
<dbReference type="GO" id="GO:0004930">
    <property type="term" value="F:G protein-coupled receptor activity"/>
    <property type="evidence" value="ECO:0007669"/>
    <property type="project" value="UniProtKB-KW"/>
</dbReference>
<evidence type="ECO:0000256" key="7">
    <source>
        <dbReference type="ARBA" id="ARBA00023040"/>
    </source>
</evidence>
<feature type="transmembrane region" description="Helical" evidence="13">
    <location>
        <begin position="272"/>
        <end position="289"/>
    </location>
</feature>
<dbReference type="OrthoDB" id="9975554at2759"/>
<evidence type="ECO:0000313" key="15">
    <source>
        <dbReference type="EMBL" id="KAG8449810.1"/>
    </source>
</evidence>
<keyword evidence="8 13" id="KW-0472">Membrane</keyword>
<evidence type="ECO:0000256" key="12">
    <source>
        <dbReference type="ARBA" id="ARBA00023224"/>
    </source>
</evidence>
<evidence type="ECO:0000256" key="6">
    <source>
        <dbReference type="ARBA" id="ARBA00022989"/>
    </source>
</evidence>
<dbReference type="PRINTS" id="PR00245">
    <property type="entry name" value="OLFACTORYR"/>
</dbReference>
<evidence type="ECO:0000256" key="8">
    <source>
        <dbReference type="ARBA" id="ARBA00023136"/>
    </source>
</evidence>